<dbReference type="GO" id="GO:0010468">
    <property type="term" value="P:regulation of gene expression"/>
    <property type="evidence" value="ECO:0007669"/>
    <property type="project" value="EnsemblFungi"/>
</dbReference>
<dbReference type="EMBL" id="HE806323">
    <property type="protein sequence ID" value="CCH62597.1"/>
    <property type="molecule type" value="Genomic_DNA"/>
</dbReference>
<dbReference type="GO" id="GO:0061775">
    <property type="term" value="F:cohesin loader activity"/>
    <property type="evidence" value="ECO:0007669"/>
    <property type="project" value="InterPro"/>
</dbReference>
<dbReference type="GO" id="GO:0000972">
    <property type="term" value="P:transcription-dependent tethering of RNA polymerase II gene DNA at nuclear periphery"/>
    <property type="evidence" value="ECO:0007669"/>
    <property type="project" value="EnsemblFungi"/>
</dbReference>
<dbReference type="GO" id="GO:0070058">
    <property type="term" value="P:tRNA gene clustering"/>
    <property type="evidence" value="ECO:0007669"/>
    <property type="project" value="EnsemblFungi"/>
</dbReference>
<dbReference type="FunCoup" id="I2H895">
    <property type="interactions" value="269"/>
</dbReference>
<comment type="subcellular location">
    <subcellularLocation>
        <location evidence="1 6">Nucleus</location>
    </subcellularLocation>
</comment>
<comment type="similarity">
    <text evidence="2 6">Belongs to the SCC2/Nipped-B family.</text>
</comment>
<evidence type="ECO:0000256" key="6">
    <source>
        <dbReference type="RuleBase" id="RU364107"/>
    </source>
</evidence>
<dbReference type="InterPro" id="IPR024986">
    <property type="entry name" value="Nipped-B_C"/>
</dbReference>
<evidence type="ECO:0000259" key="7">
    <source>
        <dbReference type="Pfam" id="PF12830"/>
    </source>
</evidence>
<dbReference type="RefSeq" id="XP_004182116.1">
    <property type="nucleotide sequence ID" value="XM_004182068.1"/>
</dbReference>
<dbReference type="GO" id="GO:0005829">
    <property type="term" value="C:cytosol"/>
    <property type="evidence" value="ECO:0007669"/>
    <property type="project" value="EnsemblFungi"/>
</dbReference>
<reference evidence="8 9" key="1">
    <citation type="journal article" date="2011" name="Proc. Natl. Acad. Sci. U.S.A.">
        <title>Evolutionary erosion of yeast sex chromosomes by mating-type switching accidents.</title>
        <authorList>
            <person name="Gordon J.L."/>
            <person name="Armisen D."/>
            <person name="Proux-Wera E."/>
            <person name="Oheigeartaigh S.S."/>
            <person name="Byrne K.P."/>
            <person name="Wolfe K.H."/>
        </authorList>
    </citation>
    <scope>NUCLEOTIDE SEQUENCE [LARGE SCALE GENOMIC DNA]</scope>
    <source>
        <strain evidence="9">ATCC 34711 / CBS 6284 / DSM 70876 / NBRC 10599 / NRRL Y-10934 / UCD 77-7</strain>
    </source>
</reference>
<dbReference type="PANTHER" id="PTHR21704:SF18">
    <property type="entry name" value="NIPPED-B-LIKE PROTEIN"/>
    <property type="match status" value="1"/>
</dbReference>
<keyword evidence="9" id="KW-1185">Reference proteome</keyword>
<dbReference type="Pfam" id="PF12765">
    <property type="entry name" value="Cohesin_HEAT"/>
    <property type="match status" value="1"/>
</dbReference>
<dbReference type="KEGG" id="tbl:TBLA_0H03160"/>
<evidence type="ECO:0000256" key="2">
    <source>
        <dbReference type="ARBA" id="ARBA00009252"/>
    </source>
</evidence>
<dbReference type="eggNOG" id="KOG1020">
    <property type="taxonomic scope" value="Eukaryota"/>
</dbReference>
<organism evidence="8 9">
    <name type="scientific">Henningerozyma blattae (strain ATCC 34711 / CBS 6284 / DSM 70876 / NBRC 10599 / NRRL Y-10934 / UCD 77-7)</name>
    <name type="common">Yeast</name>
    <name type="synonym">Tetrapisispora blattae</name>
    <dbReference type="NCBI Taxonomy" id="1071380"/>
    <lineage>
        <taxon>Eukaryota</taxon>
        <taxon>Fungi</taxon>
        <taxon>Dikarya</taxon>
        <taxon>Ascomycota</taxon>
        <taxon>Saccharomycotina</taxon>
        <taxon>Saccharomycetes</taxon>
        <taxon>Saccharomycetales</taxon>
        <taxon>Saccharomycetaceae</taxon>
        <taxon>Henningerozyma</taxon>
    </lineage>
</organism>
<dbReference type="OrthoDB" id="418242at2759"/>
<evidence type="ECO:0000256" key="5">
    <source>
        <dbReference type="ARBA" id="ARBA00023306"/>
    </source>
</evidence>
<evidence type="ECO:0000256" key="4">
    <source>
        <dbReference type="ARBA" id="ARBA00023242"/>
    </source>
</evidence>
<dbReference type="CDD" id="cd23958">
    <property type="entry name" value="SCC2"/>
    <property type="match status" value="1"/>
</dbReference>
<dbReference type="GO" id="GO:0003682">
    <property type="term" value="F:chromatin binding"/>
    <property type="evidence" value="ECO:0007669"/>
    <property type="project" value="TreeGrafter"/>
</dbReference>
<name>I2H895_HENB6</name>
<dbReference type="GO" id="GO:0071168">
    <property type="term" value="P:protein localization to chromatin"/>
    <property type="evidence" value="ECO:0007669"/>
    <property type="project" value="EnsemblFungi"/>
</dbReference>
<dbReference type="InterPro" id="IPR016024">
    <property type="entry name" value="ARM-type_fold"/>
</dbReference>
<dbReference type="GO" id="GO:0140588">
    <property type="term" value="P:chromatin looping"/>
    <property type="evidence" value="ECO:0007669"/>
    <property type="project" value="InterPro"/>
</dbReference>
<gene>
    <name evidence="8" type="primary">TBLA0H03160</name>
    <name evidence="8" type="ORF">TBLA_0H03160</name>
</gene>
<evidence type="ECO:0000256" key="3">
    <source>
        <dbReference type="ARBA" id="ARBA00022737"/>
    </source>
</evidence>
<dbReference type="GO" id="GO:0043515">
    <property type="term" value="F:kinetochore binding"/>
    <property type="evidence" value="ECO:0007669"/>
    <property type="project" value="EnsemblFungi"/>
</dbReference>
<dbReference type="HOGENOM" id="CLU_259053_0_0_1"/>
<dbReference type="GeneID" id="14497754"/>
<dbReference type="GO" id="GO:0071169">
    <property type="term" value="P:establishment of protein localization to chromatin"/>
    <property type="evidence" value="ECO:0007669"/>
    <property type="project" value="EnsemblFungi"/>
</dbReference>
<evidence type="ECO:0000256" key="1">
    <source>
        <dbReference type="ARBA" id="ARBA00004123"/>
    </source>
</evidence>
<dbReference type="InterPro" id="IPR033031">
    <property type="entry name" value="Scc2/Nipped-B"/>
</dbReference>
<dbReference type="GO" id="GO:0034087">
    <property type="term" value="P:establishment of mitotic sister chromatid cohesion"/>
    <property type="evidence" value="ECO:0007669"/>
    <property type="project" value="EnsemblFungi"/>
</dbReference>
<feature type="domain" description="Sister chromatid cohesion C-terminal" evidence="7">
    <location>
        <begin position="1301"/>
        <end position="1479"/>
    </location>
</feature>
<dbReference type="Pfam" id="PF12830">
    <property type="entry name" value="Nipped-B_C"/>
    <property type="match status" value="1"/>
</dbReference>
<proteinExistence type="inferred from homology"/>
<protein>
    <recommendedName>
        <fullName evidence="6">Sister chromatid cohesion protein</fullName>
    </recommendedName>
</protein>
<keyword evidence="3 6" id="KW-0677">Repeat</keyword>
<dbReference type="GO" id="GO:0007076">
    <property type="term" value="P:mitotic chromosome condensation"/>
    <property type="evidence" value="ECO:0007669"/>
    <property type="project" value="EnsemblFungi"/>
</dbReference>
<dbReference type="InParanoid" id="I2H895"/>
<dbReference type="GO" id="GO:0090694">
    <property type="term" value="C:Scc2-Scc4 cohesin loading complex"/>
    <property type="evidence" value="ECO:0007669"/>
    <property type="project" value="TreeGrafter"/>
</dbReference>
<dbReference type="GO" id="GO:1990414">
    <property type="term" value="P:replication-born double-strand break repair via sister chromatid exchange"/>
    <property type="evidence" value="ECO:0007669"/>
    <property type="project" value="EnsemblFungi"/>
</dbReference>
<evidence type="ECO:0000313" key="9">
    <source>
        <dbReference type="Proteomes" id="UP000002866"/>
    </source>
</evidence>
<sequence>MTSSYPGENSDIGKTLVEGIDNQPLTYLVPKECLTKLINDPLKVSIPLATDVFENPTKEDLNIESYDDLKLGTADELNLEERIIYRRPRNIQMNENAAEGQFDMYDGLSPLALKFLKQNEPTLTSEDIQYSDYDNDPVSTNNVCISETNDDLHVSDPINGLARGKKRNASQLEHDESNEYVDSYQSLDLAGHETSNRFKIANNTNVSVTQATISKQYLKELHSILKILGKDEESSLKDNTEYWLNILHQDSNTNTYALTIKCLTKISLLIKNILKVQQIWDKISIKNLQRILDCLISNIEIADKILIPDIYKENTLKSSIQSEPSSDVYSDPDLESQSNLDMNMLKKIAYMSISLVFNIFLFDKNDKRLSLERYVSIPLEFLQATLDRFKICDIDDDELIVEIPMLQQSLEPLPLYIEKRPFLDEGLLSKLVYMFADVLMKNETELFTKWQPRHEWELIKKTVTNIYISLFVKIPNQRDFIIEELLNHLDQLPIKRLQKKLRRIEKNVFITDFTITIISMLENLNSYDFSHKTSSDNDDNLDEENLKLITNYSSEQSKSLQSIIFQITDIILAKMLDNPYKNKYILENYSTDLITLLPLPQWPIAEDLLSSLTKQMILEFNPSQHNTKNKANSTIIQGIYLQILGEIGSLMFKIKTKTDSKLSYNLTSLYNYPENLTAYSKSFKKCLNYIEAGSNSDFSMKYFWQKYANVLLKLGEISNEDNINQENSSLDLNSNNHEISSINKKLPTSFKKLIEELETDDFILMKPDAQIKTDSSEIEQEYFLMLQSFELLNLYEPYLKLIISALDKDKIKLRSIALKNLSMLTTIDESILATPLVKSTIQQRFNDSSALVKDSILDLVSIGKAPLYFYKSINQNFNDDSIMVRKHVLKLNEQIYDETSDLNVKIFIASKIIQKMEDEDDVVIESARNALFSRWIQKVNTTENIPEIQLQECNVIIDVIAGAIATNEKCLELFDWFLNFYLLNEEIHPVNEQNLITKSLNRLTDTLVQQITQLQSNDLDDSILLADRSNKLNLLTIFSDSISPFITRDHIIALYPYIVGEDRSTFQYYLLLIFNNTLKKLQNLRVNFLFDLETTVLSRLPRMTAQEIDQAMPLAWNIATQRRDYSRIAKACSSCLGHLSPYINIGTKTPKSLPIDGKLQRLLYLGTGFARFCEFNPETATLSYLQKNDSIYEYMAKCLLVFLQESIPLAIRKISIKNLTKLCSSHPRLFNSKHILKIFDSELKNKQAEHQLVILEGFYDFFLVEEKNSIRQTGVNTIYSSNTTIKRQTNTNKQLIHDGICSSLVSRYLPSILEISLLEDFQSSLIGLKLLKLILRYGYTTPTNCIPTIIAITGSTNDHIQKFALEILEDEFEKYETIVSNNISKGINLAIPYIKKQMGKNYFENSNFLRNLQHILGNHKKHYNSFLKRIVKLFNSFLNELYSGECSTVNEEIILFFCSNVSKLKFNTQYDLLTILKEMGYASEQIRSIILDQLRSSSEAVTLNIRNAIIVQMSLENVMDLLSKCYGIKEDVILISYGEESEMKERQLPENCWFNDKDAINTIKGLMNFCKKTDIGDYYCNKYKYVD</sequence>
<dbReference type="GO" id="GO:0000785">
    <property type="term" value="C:chromatin"/>
    <property type="evidence" value="ECO:0007669"/>
    <property type="project" value="EnsemblFungi"/>
</dbReference>
<dbReference type="SUPFAM" id="SSF48371">
    <property type="entry name" value="ARM repeat"/>
    <property type="match status" value="1"/>
</dbReference>
<keyword evidence="5 6" id="KW-0131">Cell cycle</keyword>
<dbReference type="GO" id="GO:0043565">
    <property type="term" value="F:sequence-specific DNA binding"/>
    <property type="evidence" value="ECO:0007669"/>
    <property type="project" value="EnsemblFungi"/>
</dbReference>
<dbReference type="GO" id="GO:0070550">
    <property type="term" value="P:rDNA chromatin condensation"/>
    <property type="evidence" value="ECO:0007669"/>
    <property type="project" value="EnsemblFungi"/>
</dbReference>
<evidence type="ECO:0000313" key="8">
    <source>
        <dbReference type="EMBL" id="CCH62597.1"/>
    </source>
</evidence>
<dbReference type="STRING" id="1071380.I2H895"/>
<dbReference type="PANTHER" id="PTHR21704">
    <property type="entry name" value="NIPPED-B-LIKE PROTEIN DELANGIN SCC2-RELATED"/>
    <property type="match status" value="1"/>
</dbReference>
<dbReference type="InterPro" id="IPR026003">
    <property type="entry name" value="Cohesin_HEAT"/>
</dbReference>
<dbReference type="GO" id="GO:0005729">
    <property type="term" value="C:2-micrometer circle DNA"/>
    <property type="evidence" value="ECO:0007669"/>
    <property type="project" value="EnsemblFungi"/>
</dbReference>
<dbReference type="Proteomes" id="UP000002866">
    <property type="component" value="Chromosome 8"/>
</dbReference>
<dbReference type="OMA" id="FNSRHVL"/>
<keyword evidence="4 6" id="KW-0539">Nucleus</keyword>
<accession>I2H895</accession>